<evidence type="ECO:0000256" key="1">
    <source>
        <dbReference type="SAM" id="MobiDB-lite"/>
    </source>
</evidence>
<evidence type="ECO:0000313" key="5">
    <source>
        <dbReference type="EMBL" id="GAA4889124.1"/>
    </source>
</evidence>
<evidence type="ECO:0000256" key="2">
    <source>
        <dbReference type="SAM" id="SignalP"/>
    </source>
</evidence>
<feature type="domain" description="Phosphodiester glycosidase" evidence="4">
    <location>
        <begin position="249"/>
        <end position="399"/>
    </location>
</feature>
<dbReference type="Proteomes" id="UP001501521">
    <property type="component" value="Unassembled WGS sequence"/>
</dbReference>
<evidence type="ECO:0000313" key="6">
    <source>
        <dbReference type="Proteomes" id="UP001501521"/>
    </source>
</evidence>
<dbReference type="GO" id="GO:0016798">
    <property type="term" value="F:hydrolase activity, acting on glycosyl bonds"/>
    <property type="evidence" value="ECO:0007669"/>
    <property type="project" value="UniProtKB-KW"/>
</dbReference>
<keyword evidence="5" id="KW-0326">Glycosidase</keyword>
<reference evidence="6" key="1">
    <citation type="journal article" date="2019" name="Int. J. Syst. Evol. Microbiol.">
        <title>The Global Catalogue of Microorganisms (GCM) 10K type strain sequencing project: providing services to taxonomists for standard genome sequencing and annotation.</title>
        <authorList>
            <consortium name="The Broad Institute Genomics Platform"/>
            <consortium name="The Broad Institute Genome Sequencing Center for Infectious Disease"/>
            <person name="Wu L."/>
            <person name="Ma J."/>
        </authorList>
    </citation>
    <scope>NUCLEOTIDE SEQUENCE [LARGE SCALE GENOMIC DNA]</scope>
    <source>
        <strain evidence="6">JCM 19125</strain>
    </source>
</reference>
<dbReference type="Gene3D" id="2.60.120.430">
    <property type="entry name" value="Galactose-binding lectin"/>
    <property type="match status" value="1"/>
</dbReference>
<keyword evidence="6" id="KW-1185">Reference proteome</keyword>
<keyword evidence="5" id="KW-0378">Hydrolase</keyword>
<feature type="chain" id="PRO_5046809376" evidence="2">
    <location>
        <begin position="30"/>
        <end position="1123"/>
    </location>
</feature>
<dbReference type="Pfam" id="PF09992">
    <property type="entry name" value="NAGPA"/>
    <property type="match status" value="1"/>
</dbReference>
<dbReference type="Pfam" id="PF00149">
    <property type="entry name" value="Metallophos"/>
    <property type="match status" value="1"/>
</dbReference>
<dbReference type="SUPFAM" id="SSF56300">
    <property type="entry name" value="Metallo-dependent phosphatases"/>
    <property type="match status" value="1"/>
</dbReference>
<proteinExistence type="predicted"/>
<dbReference type="InterPro" id="IPR004843">
    <property type="entry name" value="Calcineurin-like_PHP"/>
</dbReference>
<dbReference type="PANTHER" id="PTHR40446:SF2">
    <property type="entry name" value="N-ACETYLGLUCOSAMINE-1-PHOSPHODIESTER ALPHA-N-ACETYLGLUCOSAMINIDASE"/>
    <property type="match status" value="1"/>
</dbReference>
<feature type="region of interest" description="Disordered" evidence="1">
    <location>
        <begin position="376"/>
        <end position="401"/>
    </location>
</feature>
<dbReference type="PANTHER" id="PTHR40446">
    <property type="entry name" value="N-ACETYLGLUCOSAMINE-1-PHOSPHODIESTER ALPHA-N-ACETYLGLUCOSAMINIDASE"/>
    <property type="match status" value="1"/>
</dbReference>
<dbReference type="Gene3D" id="3.60.21.10">
    <property type="match status" value="1"/>
</dbReference>
<keyword evidence="2" id="KW-0732">Signal</keyword>
<dbReference type="RefSeq" id="WP_345577610.1">
    <property type="nucleotide sequence ID" value="NZ_BAABLV010000005.1"/>
</dbReference>
<name>A0ABP9EWK8_9ACTN</name>
<organism evidence="5 6">
    <name type="scientific">Tessaracoccus lubricantis</name>
    <dbReference type="NCBI Taxonomy" id="545543"/>
    <lineage>
        <taxon>Bacteria</taxon>
        <taxon>Bacillati</taxon>
        <taxon>Actinomycetota</taxon>
        <taxon>Actinomycetes</taxon>
        <taxon>Propionibacteriales</taxon>
        <taxon>Propionibacteriaceae</taxon>
        <taxon>Tessaracoccus</taxon>
    </lineage>
</organism>
<feature type="signal peptide" evidence="2">
    <location>
        <begin position="1"/>
        <end position="29"/>
    </location>
</feature>
<gene>
    <name evidence="5" type="ORF">GCM10025789_01830</name>
</gene>
<evidence type="ECO:0000259" key="4">
    <source>
        <dbReference type="Pfam" id="PF09992"/>
    </source>
</evidence>
<evidence type="ECO:0000259" key="3">
    <source>
        <dbReference type="Pfam" id="PF00149"/>
    </source>
</evidence>
<sequence>MPILSTRSLAALATVASLISLSLVTPAQAKPDAFRDDSAIVVTDAQLAPEGTLLTNRSDAAVAPGVHYTSFDRYAPNGWVRGDLLTLDLTSDGFELDYVNSGKVAATDTLTRQLGNAGAIAGVNGDGFDINDTGAPVGLGVRSEGEVVSGYAQGAGHQRGPSAVIGKDGLAQVAQLFLEATATDGEHTLRIDYLNAPNVSAGAIALFTPQWGDVAVARTLNSGANLWQVLLRDGVVVSSGPNVDAAQLADNEQVLISRDGGSAELAQFTVGESVDVDYELRGADDISAAINGFFPVAIDGEVVTRNDTDLHPRTVLAITEDGSQMALLTVDGRQANSRGMTEVETADFFLSKGYHHVLNLDGGGSSQMNARLAGQSAPTIRSAPSDGGERHTANSLGIFHSGDGSGEARGFSVVATNSLMQSADADASKDLHLFTGLSRVVTAQAYDESYAPVDAAPRWNVLGANARVEASDAADTVVLTGRAAGTTEVVVGQGQEVSRQEIVVLGEPVRISTSTPQVSFASISARDTFQVFGHDNRGFTTWIEPRDVQLDYDPAVLSITADGDRFVVTPKVESGSALIRVTAAGVQTELAASIGLASTVVDEMDSMTGWSATKFPAAVGATASLAVGQGRDGGNAIALDYSLTGTTATRAAYLAASPNIALSGTPQKLGVWVYGDGKGAWLRANVYESTGGSAKTINVASKIDWTGWRYVEADIPAGLNMPLRFFRLYVVETNPALQYSGRVLFDGLTLRSAPELPALDIPQETNAALVTDGTVPAGFWRYAVVSDAQFTADNPTSDVVAQARRTLREALAADPEFIVIAGDWVDRGFAQDIALAKRVIDEEVGGRVPVHYAPGNHEYAGPSSLAEWIKVFGEPSHTFDHKGTRFIFRSTPGYTLRSGGFDQIVDLKAQLDDAATNEDVNNVVVVQHHPMTDPTATGGSALSDPKEAAMLADWFAEFAKESGKGIALQAAGVGLFHASSTDGVLQLINGNAGKGPSGSPSWGGFTGWALVGIDPAAEPQPLTERRWEQPRQWMSVEFRPHVDALVIDAPVAVVVGEPAEVTATVVQENRRVPVRYPVAADWVVSEGVEFDPATGRFVALAAGNHTVTVTVNGTTVEATVVAS</sequence>
<comment type="caution">
    <text evidence="5">The sequence shown here is derived from an EMBL/GenBank/DDBJ whole genome shotgun (WGS) entry which is preliminary data.</text>
</comment>
<feature type="domain" description="Calcineurin-like phosphoesterase" evidence="3">
    <location>
        <begin position="783"/>
        <end position="949"/>
    </location>
</feature>
<dbReference type="InterPro" id="IPR029052">
    <property type="entry name" value="Metallo-depent_PP-like"/>
</dbReference>
<dbReference type="EMBL" id="BAABLV010000005">
    <property type="protein sequence ID" value="GAA4889124.1"/>
    <property type="molecule type" value="Genomic_DNA"/>
</dbReference>
<dbReference type="InterPro" id="IPR018711">
    <property type="entry name" value="NAGPA"/>
</dbReference>
<accession>A0ABP9EWK8</accession>
<protein>
    <submittedName>
        <fullName evidence="5">Phosphodiester glycosidase family protein</fullName>
    </submittedName>
</protein>